<reference evidence="2 3" key="1">
    <citation type="submission" date="2014-04" db="EMBL/GenBank/DDBJ databases">
        <authorList>
            <consortium name="DOE Joint Genome Institute"/>
            <person name="Kuo A."/>
            <person name="Tarkka M."/>
            <person name="Buscot F."/>
            <person name="Kohler A."/>
            <person name="Nagy L.G."/>
            <person name="Floudas D."/>
            <person name="Copeland A."/>
            <person name="Barry K.W."/>
            <person name="Cichocki N."/>
            <person name="Veneault-Fourrey C."/>
            <person name="LaButti K."/>
            <person name="Lindquist E.A."/>
            <person name="Lipzen A."/>
            <person name="Lundell T."/>
            <person name="Morin E."/>
            <person name="Murat C."/>
            <person name="Sun H."/>
            <person name="Tunlid A."/>
            <person name="Henrissat B."/>
            <person name="Grigoriev I.V."/>
            <person name="Hibbett D.S."/>
            <person name="Martin F."/>
            <person name="Nordberg H.P."/>
            <person name="Cantor M.N."/>
            <person name="Hua S.X."/>
        </authorList>
    </citation>
    <scope>NUCLEOTIDE SEQUENCE [LARGE SCALE GENOMIC DNA]</scope>
    <source>
        <strain evidence="2 3">F 1598</strain>
    </source>
</reference>
<feature type="transmembrane region" description="Helical" evidence="1">
    <location>
        <begin position="139"/>
        <end position="163"/>
    </location>
</feature>
<protein>
    <recommendedName>
        <fullName evidence="4">Transmembrane protein</fullName>
    </recommendedName>
</protein>
<evidence type="ECO:0000256" key="1">
    <source>
        <dbReference type="SAM" id="Phobius"/>
    </source>
</evidence>
<feature type="transmembrane region" description="Helical" evidence="1">
    <location>
        <begin position="169"/>
        <end position="195"/>
    </location>
</feature>
<keyword evidence="1" id="KW-1133">Transmembrane helix</keyword>
<feature type="transmembrane region" description="Helical" evidence="1">
    <location>
        <begin position="12"/>
        <end position="32"/>
    </location>
</feature>
<evidence type="ECO:0000313" key="3">
    <source>
        <dbReference type="Proteomes" id="UP000054166"/>
    </source>
</evidence>
<keyword evidence="1" id="KW-0472">Membrane</keyword>
<dbReference type="EMBL" id="KN832978">
    <property type="protein sequence ID" value="KIM88071.1"/>
    <property type="molecule type" value="Genomic_DNA"/>
</dbReference>
<dbReference type="Proteomes" id="UP000054166">
    <property type="component" value="Unassembled WGS sequence"/>
</dbReference>
<name>A0A0C3GBQ3_PILCF</name>
<keyword evidence="3" id="KW-1185">Reference proteome</keyword>
<dbReference type="InParanoid" id="A0A0C3GBQ3"/>
<feature type="transmembrane region" description="Helical" evidence="1">
    <location>
        <begin position="113"/>
        <end position="132"/>
    </location>
</feature>
<accession>A0A0C3GBQ3</accession>
<evidence type="ECO:0008006" key="4">
    <source>
        <dbReference type="Google" id="ProtNLM"/>
    </source>
</evidence>
<dbReference type="HOGENOM" id="CLU_044614_3_3_1"/>
<proteinExistence type="predicted"/>
<feature type="transmembrane region" description="Helical" evidence="1">
    <location>
        <begin position="216"/>
        <end position="238"/>
    </location>
</feature>
<sequence length="341" mass="37641">MAGIPGPRIDATQLAALVVQTLLNGVFLVLWVQCMDSLVKRSQQQSERLFKPLSFIAILLLLTIIGHWMLDCARAFEAFVFAQDHSDCHATSCPNAATIVYSDNSDPKFVANSALYVVTTLAGDSFMVYRLFIVWSRNWWIIILPLSLIVGLAVTGSVTTYHFSQATPIFGAASGWITASFVMTLLANLSSTSLIALRIWMTSRRLNLQSSRMPKVVEIVVESAALYSCCLLITLVSYASHSNIQFVGVSVNSPMVGIIFCMIISRTHHLSSEHLSSASHDTSGAIRHKSHQKFRSNQYQMNKLQSPLAIKVTTEVDDPVHGQSTPKVSDFPSMYLIPDKI</sequence>
<dbReference type="OrthoDB" id="2756618at2759"/>
<keyword evidence="1" id="KW-0812">Transmembrane</keyword>
<gene>
    <name evidence="2" type="ORF">PILCRDRAFT_814747</name>
</gene>
<feature type="transmembrane region" description="Helical" evidence="1">
    <location>
        <begin position="53"/>
        <end position="70"/>
    </location>
</feature>
<organism evidence="2 3">
    <name type="scientific">Piloderma croceum (strain F 1598)</name>
    <dbReference type="NCBI Taxonomy" id="765440"/>
    <lineage>
        <taxon>Eukaryota</taxon>
        <taxon>Fungi</taxon>
        <taxon>Dikarya</taxon>
        <taxon>Basidiomycota</taxon>
        <taxon>Agaricomycotina</taxon>
        <taxon>Agaricomycetes</taxon>
        <taxon>Agaricomycetidae</taxon>
        <taxon>Atheliales</taxon>
        <taxon>Atheliaceae</taxon>
        <taxon>Piloderma</taxon>
    </lineage>
</organism>
<reference evidence="3" key="2">
    <citation type="submission" date="2015-01" db="EMBL/GenBank/DDBJ databases">
        <title>Evolutionary Origins and Diversification of the Mycorrhizal Mutualists.</title>
        <authorList>
            <consortium name="DOE Joint Genome Institute"/>
            <consortium name="Mycorrhizal Genomics Consortium"/>
            <person name="Kohler A."/>
            <person name="Kuo A."/>
            <person name="Nagy L.G."/>
            <person name="Floudas D."/>
            <person name="Copeland A."/>
            <person name="Barry K.W."/>
            <person name="Cichocki N."/>
            <person name="Veneault-Fourrey C."/>
            <person name="LaButti K."/>
            <person name="Lindquist E.A."/>
            <person name="Lipzen A."/>
            <person name="Lundell T."/>
            <person name="Morin E."/>
            <person name="Murat C."/>
            <person name="Riley R."/>
            <person name="Ohm R."/>
            <person name="Sun H."/>
            <person name="Tunlid A."/>
            <person name="Henrissat B."/>
            <person name="Grigoriev I.V."/>
            <person name="Hibbett D.S."/>
            <person name="Martin F."/>
        </authorList>
    </citation>
    <scope>NUCLEOTIDE SEQUENCE [LARGE SCALE GENOMIC DNA]</scope>
    <source>
        <strain evidence="3">F 1598</strain>
    </source>
</reference>
<evidence type="ECO:0000313" key="2">
    <source>
        <dbReference type="EMBL" id="KIM88071.1"/>
    </source>
</evidence>
<dbReference type="AlphaFoldDB" id="A0A0C3GBQ3"/>
<feature type="transmembrane region" description="Helical" evidence="1">
    <location>
        <begin position="244"/>
        <end position="264"/>
    </location>
</feature>